<dbReference type="Proteomes" id="UP000015453">
    <property type="component" value="Unassembled WGS sequence"/>
</dbReference>
<dbReference type="EMBL" id="AUSU01009791">
    <property type="protein sequence ID" value="EPS57835.1"/>
    <property type="molecule type" value="Genomic_DNA"/>
</dbReference>
<evidence type="ECO:0000313" key="2">
    <source>
        <dbReference type="Proteomes" id="UP000015453"/>
    </source>
</evidence>
<dbReference type="GO" id="GO:0046983">
    <property type="term" value="F:protein dimerization activity"/>
    <property type="evidence" value="ECO:0007669"/>
    <property type="project" value="InterPro"/>
</dbReference>
<dbReference type="AlphaFoldDB" id="S8BTF9"/>
<dbReference type="InterPro" id="IPR044293">
    <property type="entry name" value="PRE"/>
</dbReference>
<evidence type="ECO:0000313" key="1">
    <source>
        <dbReference type="EMBL" id="EPS57835.1"/>
    </source>
</evidence>
<gene>
    <name evidence="1" type="ORF">M569_16982</name>
</gene>
<protein>
    <recommendedName>
        <fullName evidence="3">BHLH domain-containing protein</fullName>
    </recommendedName>
</protein>
<reference evidence="1 2" key="1">
    <citation type="journal article" date="2013" name="BMC Genomics">
        <title>The miniature genome of a carnivorous plant Genlisea aurea contains a low number of genes and short non-coding sequences.</title>
        <authorList>
            <person name="Leushkin E.V."/>
            <person name="Sutormin R.A."/>
            <person name="Nabieva E.R."/>
            <person name="Penin A.A."/>
            <person name="Kondrashov A.S."/>
            <person name="Logacheva M.D."/>
        </authorList>
    </citation>
    <scope>NUCLEOTIDE SEQUENCE [LARGE SCALE GENOMIC DNA]</scope>
</reference>
<organism evidence="1 2">
    <name type="scientific">Genlisea aurea</name>
    <dbReference type="NCBI Taxonomy" id="192259"/>
    <lineage>
        <taxon>Eukaryota</taxon>
        <taxon>Viridiplantae</taxon>
        <taxon>Streptophyta</taxon>
        <taxon>Embryophyta</taxon>
        <taxon>Tracheophyta</taxon>
        <taxon>Spermatophyta</taxon>
        <taxon>Magnoliopsida</taxon>
        <taxon>eudicotyledons</taxon>
        <taxon>Gunneridae</taxon>
        <taxon>Pentapetalae</taxon>
        <taxon>asterids</taxon>
        <taxon>lamiids</taxon>
        <taxon>Lamiales</taxon>
        <taxon>Lentibulariaceae</taxon>
        <taxon>Genlisea</taxon>
    </lineage>
</organism>
<dbReference type="OrthoDB" id="10471042at2759"/>
<dbReference type="PANTHER" id="PTHR46446">
    <property type="entry name" value="TRANSCRIPTION FACTOR PRE"/>
    <property type="match status" value="1"/>
</dbReference>
<dbReference type="GO" id="GO:0006355">
    <property type="term" value="P:regulation of DNA-templated transcription"/>
    <property type="evidence" value="ECO:0007669"/>
    <property type="project" value="InterPro"/>
</dbReference>
<name>S8BTF9_9LAMI</name>
<dbReference type="GO" id="GO:0040008">
    <property type="term" value="P:regulation of growth"/>
    <property type="evidence" value="ECO:0007669"/>
    <property type="project" value="InterPro"/>
</dbReference>
<proteinExistence type="predicted"/>
<evidence type="ECO:0008006" key="3">
    <source>
        <dbReference type="Google" id="ProtNLM"/>
    </source>
</evidence>
<sequence length="57" mass="6473">MSSRRIRSRQSANNVVTRITDDQISDLVSRLQLLLPETRRRSDKTKENSLSIISGAC</sequence>
<dbReference type="PANTHER" id="PTHR46446:SF38">
    <property type="entry name" value="TRANSCRIPTION FACTOR ILI6"/>
    <property type="match status" value="1"/>
</dbReference>
<comment type="caution">
    <text evidence="1">The sequence shown here is derived from an EMBL/GenBank/DDBJ whole genome shotgun (WGS) entry which is preliminary data.</text>
</comment>
<keyword evidence="2" id="KW-1185">Reference proteome</keyword>
<accession>S8BTF9</accession>
<dbReference type="Pfam" id="PF23174">
    <property type="entry name" value="bHLH_ILI"/>
    <property type="match status" value="1"/>
</dbReference>